<protein>
    <recommendedName>
        <fullName evidence="3 9">3-deoxy-D-manno-octulosonic acid transferase</fullName>
        <shortName evidence="9">Kdo transferase</shortName>
        <ecNumber evidence="2 9">2.4.99.12</ecNumber>
    </recommendedName>
    <alternativeName>
        <fullName evidence="5 9">Lipid IV(A) 3-deoxy-D-manno-octulosonic acid transferase</fullName>
    </alternativeName>
</protein>
<name>A0A2I1NCB9_9BACT</name>
<feature type="transmembrane region" description="Helical" evidence="9">
    <location>
        <begin position="6"/>
        <end position="23"/>
    </location>
</feature>
<dbReference type="PANTHER" id="PTHR42755">
    <property type="entry name" value="3-DEOXY-MANNO-OCTULOSONATE CYTIDYLYLTRANSFERASE"/>
    <property type="match status" value="1"/>
</dbReference>
<evidence type="ECO:0000256" key="5">
    <source>
        <dbReference type="ARBA" id="ARBA00031445"/>
    </source>
</evidence>
<reference evidence="11 12" key="1">
    <citation type="submission" date="2017-12" db="EMBL/GenBank/DDBJ databases">
        <title>Phylogenetic diversity of female urinary microbiome.</title>
        <authorList>
            <person name="Thomas-White K."/>
            <person name="Wolfe A.J."/>
        </authorList>
    </citation>
    <scope>NUCLEOTIDE SEQUENCE [LARGE SCALE GENOMIC DNA]</scope>
    <source>
        <strain evidence="11 12">UMB0112</strain>
    </source>
</reference>
<evidence type="ECO:0000256" key="6">
    <source>
        <dbReference type="ARBA" id="ARBA00049183"/>
    </source>
</evidence>
<comment type="subcellular location">
    <subcellularLocation>
        <location evidence="9">Cell membrane</location>
    </subcellularLocation>
</comment>
<dbReference type="GO" id="GO:0043842">
    <property type="term" value="F:Kdo transferase activity"/>
    <property type="evidence" value="ECO:0007669"/>
    <property type="project" value="UniProtKB-EC"/>
</dbReference>
<dbReference type="InterPro" id="IPR039901">
    <property type="entry name" value="Kdotransferase"/>
</dbReference>
<accession>A0A2I1NCB9</accession>
<dbReference type="GO" id="GO:0009244">
    <property type="term" value="P:lipopolysaccharide core region biosynthetic process"/>
    <property type="evidence" value="ECO:0007669"/>
    <property type="project" value="UniProtKB-UniRule"/>
</dbReference>
<keyword evidence="9" id="KW-0472">Membrane</keyword>
<dbReference type="Pfam" id="PF04413">
    <property type="entry name" value="Glycos_transf_N"/>
    <property type="match status" value="1"/>
</dbReference>
<keyword evidence="9" id="KW-1133">Transmembrane helix</keyword>
<keyword evidence="9" id="KW-1003">Cell membrane</keyword>
<dbReference type="InterPro" id="IPR007507">
    <property type="entry name" value="Glycos_transf_N"/>
</dbReference>
<feature type="domain" description="3-deoxy-D-manno-octulosonic-acid transferase N-terminal" evidence="10">
    <location>
        <begin position="30"/>
        <end position="191"/>
    </location>
</feature>
<dbReference type="Proteomes" id="UP000234639">
    <property type="component" value="Unassembled WGS sequence"/>
</dbReference>
<evidence type="ECO:0000313" key="11">
    <source>
        <dbReference type="EMBL" id="PKZ29995.1"/>
    </source>
</evidence>
<dbReference type="Gene3D" id="3.40.50.11720">
    <property type="entry name" value="3-Deoxy-D-manno-octulosonic-acid transferase, N-terminal domain"/>
    <property type="match status" value="1"/>
</dbReference>
<organism evidence="11 12">
    <name type="scientific">Campylobacter ureolyticus</name>
    <dbReference type="NCBI Taxonomy" id="827"/>
    <lineage>
        <taxon>Bacteria</taxon>
        <taxon>Pseudomonadati</taxon>
        <taxon>Campylobacterota</taxon>
        <taxon>Epsilonproteobacteria</taxon>
        <taxon>Campylobacterales</taxon>
        <taxon>Campylobacteraceae</taxon>
        <taxon>Campylobacter</taxon>
    </lineage>
</organism>
<feature type="active site" description="Proton acceptor" evidence="7">
    <location>
        <position position="57"/>
    </location>
</feature>
<evidence type="ECO:0000256" key="8">
    <source>
        <dbReference type="PIRSR" id="PIRSR639901-2"/>
    </source>
</evidence>
<evidence type="ECO:0000313" key="12">
    <source>
        <dbReference type="Proteomes" id="UP000234639"/>
    </source>
</evidence>
<evidence type="ECO:0000256" key="2">
    <source>
        <dbReference type="ARBA" id="ARBA00012621"/>
    </source>
</evidence>
<dbReference type="EMBL" id="PKHU01000001">
    <property type="protein sequence ID" value="PKZ29995.1"/>
    <property type="molecule type" value="Genomic_DNA"/>
</dbReference>
<keyword evidence="4 9" id="KW-0808">Transferase</keyword>
<dbReference type="Gene3D" id="3.40.50.2000">
    <property type="entry name" value="Glycogen Phosphorylase B"/>
    <property type="match status" value="1"/>
</dbReference>
<sequence>MFYNLFSFFVWLFLIPFVFIFSFKKKYKKSLPARFFLYKNPPLKKADVHFHACSFGEISALEILALKFKSFSFTTTTATGFEKAKSLNENTRFLPFECFIPFWLTKSKVLVVFEAELWLNLVKTAKKNGSYVILLNARISDRSYKRYEKFKFYYKEIFKYIDLVLAQSQLDKTRLLNLGAKNIEVVGNIKSANFKPANKDYPKFSEFLVTIASTHDGEEELILNNITPNKNQKFIIAPRHPERFYKVAKICEDFASKFNLKFEKFSQNLGFKSNIILLDTMNEVINFYKISDIVILGGSFIDGIGGHNPIEIAQFNKPLINGYFYHNQKALFELVDGVNFSDLSNLNELLSSKLSKTMIKNKADLQSIENLIKIKIKEQNGC</sequence>
<dbReference type="GO" id="GO:0009245">
    <property type="term" value="P:lipid A biosynthetic process"/>
    <property type="evidence" value="ECO:0007669"/>
    <property type="project" value="TreeGrafter"/>
</dbReference>
<dbReference type="EC" id="2.4.99.12" evidence="2 9"/>
<dbReference type="UniPathway" id="UPA00958"/>
<comment type="similarity">
    <text evidence="9">Belongs to the glycosyltransferase group 1 family.</text>
</comment>
<comment type="pathway">
    <text evidence="1 9">Bacterial outer membrane biogenesis; LPS core biosynthesis.</text>
</comment>
<evidence type="ECO:0000259" key="10">
    <source>
        <dbReference type="Pfam" id="PF04413"/>
    </source>
</evidence>
<dbReference type="GO" id="GO:0005886">
    <property type="term" value="C:plasma membrane"/>
    <property type="evidence" value="ECO:0007669"/>
    <property type="project" value="UniProtKB-SubCell"/>
</dbReference>
<proteinExistence type="inferred from homology"/>
<evidence type="ECO:0000256" key="1">
    <source>
        <dbReference type="ARBA" id="ARBA00004713"/>
    </source>
</evidence>
<evidence type="ECO:0000256" key="4">
    <source>
        <dbReference type="ARBA" id="ARBA00022679"/>
    </source>
</evidence>
<evidence type="ECO:0000256" key="3">
    <source>
        <dbReference type="ARBA" id="ARBA00019077"/>
    </source>
</evidence>
<dbReference type="PANTHER" id="PTHR42755:SF1">
    <property type="entry name" value="3-DEOXY-D-MANNO-OCTULOSONIC ACID TRANSFERASE, MITOCHONDRIAL-RELATED"/>
    <property type="match status" value="1"/>
</dbReference>
<dbReference type="RefSeq" id="WP_101636483.1">
    <property type="nucleotide sequence ID" value="NZ_CAUPEY010000006.1"/>
</dbReference>
<dbReference type="InterPro" id="IPR038107">
    <property type="entry name" value="Glycos_transf_N_sf"/>
</dbReference>
<comment type="catalytic activity">
    <reaction evidence="6 9">
        <text>lipid IVA (E. coli) + CMP-3-deoxy-beta-D-manno-octulosonate = alpha-Kdo-(2-&gt;6)-lipid IVA (E. coli) + CMP + H(+)</text>
        <dbReference type="Rhea" id="RHEA:28066"/>
        <dbReference type="ChEBI" id="CHEBI:15378"/>
        <dbReference type="ChEBI" id="CHEBI:58603"/>
        <dbReference type="ChEBI" id="CHEBI:60364"/>
        <dbReference type="ChEBI" id="CHEBI:60377"/>
        <dbReference type="ChEBI" id="CHEBI:85987"/>
        <dbReference type="EC" id="2.4.99.12"/>
    </reaction>
</comment>
<keyword evidence="9" id="KW-0812">Transmembrane</keyword>
<evidence type="ECO:0000256" key="7">
    <source>
        <dbReference type="PIRSR" id="PIRSR639901-1"/>
    </source>
</evidence>
<evidence type="ECO:0000256" key="9">
    <source>
        <dbReference type="RuleBase" id="RU365103"/>
    </source>
</evidence>
<feature type="site" description="Transition state stabilizer" evidence="8">
    <location>
        <position position="190"/>
    </location>
</feature>
<gene>
    <name evidence="11" type="ORF">CYJ41_00720</name>
</gene>
<keyword evidence="9" id="KW-0448">Lipopolysaccharide biosynthesis</keyword>
<feature type="site" description="Transition state stabilizer" evidence="8">
    <location>
        <position position="114"/>
    </location>
</feature>
<dbReference type="AlphaFoldDB" id="A0A2I1NCB9"/>
<dbReference type="NCBIfam" id="NF004389">
    <property type="entry name" value="PRK05749.1-5"/>
    <property type="match status" value="1"/>
</dbReference>
<dbReference type="SUPFAM" id="SSF53756">
    <property type="entry name" value="UDP-Glycosyltransferase/glycogen phosphorylase"/>
    <property type="match status" value="1"/>
</dbReference>
<comment type="caution">
    <text evidence="11">The sequence shown here is derived from an EMBL/GenBank/DDBJ whole genome shotgun (WGS) entry which is preliminary data.</text>
</comment>
<comment type="function">
    <text evidence="9">Involved in lipopolysaccharide (LPS) biosynthesis. Catalyzes the transfer of 3-deoxy-D-manno-octulosonate (Kdo) residue(s) from CMP-Kdo to lipid IV(A), the tetraacyldisaccharide-1,4'-bisphosphate precursor of lipid A.</text>
</comment>